<evidence type="ECO:0000313" key="3">
    <source>
        <dbReference type="EMBL" id="RAP78403.1"/>
    </source>
</evidence>
<comment type="caution">
    <text evidence="3">The sequence shown here is derived from an EMBL/GenBank/DDBJ whole genome shotgun (WGS) entry which is preliminary data.</text>
</comment>
<name>A0A328U9A9_9BACL</name>
<sequence length="144" mass="15589">MFVSQGSAKNVLEHQPPLEHSTASALREMTDLHSILDVPIKSLAQMLAGKSGAAALPLVVILPPGQPTGPNQRSPYVKGSAVFKKGRMIGRIDEDVTKSVLLLRNEMRMNTVTFTPKEGHGLVSLALKSKTKLLPRIKDGQNQD</sequence>
<evidence type="ECO:0000256" key="1">
    <source>
        <dbReference type="SAM" id="MobiDB-lite"/>
    </source>
</evidence>
<organism evidence="3 4">
    <name type="scientific">Paenibacillus montanisoli</name>
    <dbReference type="NCBI Taxonomy" id="2081970"/>
    <lineage>
        <taxon>Bacteria</taxon>
        <taxon>Bacillati</taxon>
        <taxon>Bacillota</taxon>
        <taxon>Bacilli</taxon>
        <taxon>Bacillales</taxon>
        <taxon>Paenibacillaceae</taxon>
        <taxon>Paenibacillus</taxon>
    </lineage>
</organism>
<evidence type="ECO:0000313" key="4">
    <source>
        <dbReference type="Proteomes" id="UP000249260"/>
    </source>
</evidence>
<reference evidence="3 4" key="1">
    <citation type="submission" date="2018-06" db="EMBL/GenBank/DDBJ databases">
        <title>Paenibacillus montanisoli sp. nov., isolated from mountain area soil.</title>
        <authorList>
            <person name="Wu M."/>
        </authorList>
    </citation>
    <scope>NUCLEOTIDE SEQUENCE [LARGE SCALE GENOMIC DNA]</scope>
    <source>
        <strain evidence="3 4">RA17</strain>
    </source>
</reference>
<gene>
    <name evidence="3" type="ORF">DL346_08255</name>
</gene>
<proteinExistence type="predicted"/>
<dbReference type="AlphaFoldDB" id="A0A328U9A9"/>
<feature type="region of interest" description="Disordered" evidence="1">
    <location>
        <begin position="1"/>
        <end position="20"/>
    </location>
</feature>
<protein>
    <recommendedName>
        <fullName evidence="2">Spore germination GerAC-like C-terminal domain-containing protein</fullName>
    </recommendedName>
</protein>
<dbReference type="EMBL" id="QLUW01000001">
    <property type="protein sequence ID" value="RAP78403.1"/>
    <property type="molecule type" value="Genomic_DNA"/>
</dbReference>
<dbReference type="OrthoDB" id="9816067at2"/>
<dbReference type="InterPro" id="IPR046953">
    <property type="entry name" value="Spore_GerAC-like_C"/>
</dbReference>
<dbReference type="Proteomes" id="UP000249260">
    <property type="component" value="Unassembled WGS sequence"/>
</dbReference>
<keyword evidence="4" id="KW-1185">Reference proteome</keyword>
<dbReference type="Pfam" id="PF05504">
    <property type="entry name" value="Spore_GerAC"/>
    <property type="match status" value="1"/>
</dbReference>
<feature type="domain" description="Spore germination GerAC-like C-terminal" evidence="2">
    <location>
        <begin position="78"/>
        <end position="141"/>
    </location>
</feature>
<accession>A0A328U9A9</accession>
<evidence type="ECO:0000259" key="2">
    <source>
        <dbReference type="Pfam" id="PF05504"/>
    </source>
</evidence>